<accession>A0ABN9Y0A1</accession>
<keyword evidence="2" id="KW-1185">Reference proteome</keyword>
<protein>
    <recommendedName>
        <fullName evidence="3">DRBM domain-containing protein</fullName>
    </recommendedName>
</protein>
<name>A0ABN9Y0A1_9DINO</name>
<dbReference type="Proteomes" id="UP001189429">
    <property type="component" value="Unassembled WGS sequence"/>
</dbReference>
<dbReference type="EMBL" id="CAUYUJ010021614">
    <property type="protein sequence ID" value="CAK0905847.1"/>
    <property type="molecule type" value="Genomic_DNA"/>
</dbReference>
<evidence type="ECO:0000313" key="2">
    <source>
        <dbReference type="Proteomes" id="UP001189429"/>
    </source>
</evidence>
<organism evidence="1 2">
    <name type="scientific">Prorocentrum cordatum</name>
    <dbReference type="NCBI Taxonomy" id="2364126"/>
    <lineage>
        <taxon>Eukaryota</taxon>
        <taxon>Sar</taxon>
        <taxon>Alveolata</taxon>
        <taxon>Dinophyceae</taxon>
        <taxon>Prorocentrales</taxon>
        <taxon>Prorocentraceae</taxon>
        <taxon>Prorocentrum</taxon>
    </lineage>
</organism>
<evidence type="ECO:0008006" key="3">
    <source>
        <dbReference type="Google" id="ProtNLM"/>
    </source>
</evidence>
<reference evidence="1" key="1">
    <citation type="submission" date="2023-10" db="EMBL/GenBank/DDBJ databases">
        <authorList>
            <person name="Chen Y."/>
            <person name="Shah S."/>
            <person name="Dougan E. K."/>
            <person name="Thang M."/>
            <person name="Chan C."/>
        </authorList>
    </citation>
    <scope>NUCLEOTIDE SEQUENCE [LARGE SCALE GENOMIC DNA]</scope>
</reference>
<sequence length="391" mass="42335">MAVQAYLLEHRVHNISWRTALNDHSSTRPKVHGGPVVSSVKNCKEFAAPGLASAEWRCTLTLPNSFAAGDGRRVEVTGKGASKNEASEIACLRAVASLISESPKDFLLRPGHWKVSPDQLVANLPGADAGHQALPARAPSRLRGAGEEAGTLDAGARMVALLQQCLDAHGGEFDPSQISRNKMGFKPEDERVYHKFNRLLVPGGLKTFIESHPDFTWRPKGKTGTVIAWAQGARQLALDNVPPEDDARAPGFASASAKEQEEWRWTPKEQDEWWSWTPKEKEDWWSSQNASATAAAVGSSFEVATPGFASASAAAVASGASATHSTGEWLKANNPYYANVEWRSWQNARASAATVGTAAGAPPPHEDFMKMLSDGRQLRRPLEGNPWDELS</sequence>
<comment type="caution">
    <text evidence="1">The sequence shown here is derived from an EMBL/GenBank/DDBJ whole genome shotgun (WGS) entry which is preliminary data.</text>
</comment>
<proteinExistence type="predicted"/>
<gene>
    <name evidence="1" type="ORF">PCOR1329_LOCUS81404</name>
</gene>
<evidence type="ECO:0000313" key="1">
    <source>
        <dbReference type="EMBL" id="CAK0905847.1"/>
    </source>
</evidence>